<dbReference type="GO" id="GO:0005829">
    <property type="term" value="C:cytosol"/>
    <property type="evidence" value="ECO:0007669"/>
    <property type="project" value="TreeGrafter"/>
</dbReference>
<evidence type="ECO:0000256" key="3">
    <source>
        <dbReference type="ARBA" id="ARBA00022605"/>
    </source>
</evidence>
<sequence>MNQPQTIAIISAMKEELEPLKGLLTLQEEHQLGGMSLAVAESCGQRVILAVSGIGKANAAACIQHIISIYRPDEVINIGAAGALNHRFQVGDVVLVTESIQHDVDCTGVGEAPHTLPRVPRIIPSNESLLQSLEQTALDMELTVHRGRVATGDAFISNNERRKQIQDCTHADLVEMETASFAQIAHLNRVPFVSVRSVSDNADGVAEISFETFLREISERNATLLKGYLTSKASTAVHEPLKQ</sequence>
<dbReference type="CDD" id="cd09008">
    <property type="entry name" value="MTAN"/>
    <property type="match status" value="1"/>
</dbReference>
<dbReference type="InterPro" id="IPR000845">
    <property type="entry name" value="Nucleoside_phosphorylase_d"/>
</dbReference>
<dbReference type="PANTHER" id="PTHR46832:SF1">
    <property type="entry name" value="5'-METHYLTHIOADENOSINE_S-ADENOSYLHOMOCYSTEINE NUCLEOSIDASE"/>
    <property type="match status" value="1"/>
</dbReference>
<dbReference type="GO" id="GO:0019284">
    <property type="term" value="P:L-methionine salvage from S-adenosylmethionine"/>
    <property type="evidence" value="ECO:0007669"/>
    <property type="project" value="TreeGrafter"/>
</dbReference>
<dbReference type="InterPro" id="IPR035994">
    <property type="entry name" value="Nucleoside_phosphorylase_sf"/>
</dbReference>
<comment type="pathway">
    <text evidence="1">Amino-acid biosynthesis; L-methionine biosynthesis via salvage pathway; S-methyl-5-thio-alpha-D-ribose 1-phosphate from S-methyl-5'-thioadenosine (hydrolase route): step 1/2.</text>
</comment>
<feature type="domain" description="Nucleoside phosphorylase" evidence="6">
    <location>
        <begin position="6"/>
        <end position="229"/>
    </location>
</feature>
<organism evidence="7 8">
    <name type="scientific">Melghirimyces algeriensis</name>
    <dbReference type="NCBI Taxonomy" id="910412"/>
    <lineage>
        <taxon>Bacteria</taxon>
        <taxon>Bacillati</taxon>
        <taxon>Bacillota</taxon>
        <taxon>Bacilli</taxon>
        <taxon>Bacillales</taxon>
        <taxon>Thermoactinomycetaceae</taxon>
        <taxon>Melghirimyces</taxon>
    </lineage>
</organism>
<dbReference type="PANTHER" id="PTHR46832">
    <property type="entry name" value="5'-METHYLTHIOADENOSINE/S-ADENOSYLHOMOCYSTEINE NUCLEOSIDASE"/>
    <property type="match status" value="1"/>
</dbReference>
<evidence type="ECO:0000313" key="8">
    <source>
        <dbReference type="Proteomes" id="UP000315636"/>
    </source>
</evidence>
<keyword evidence="3" id="KW-0028">Amino-acid biosynthesis</keyword>
<evidence type="ECO:0000256" key="1">
    <source>
        <dbReference type="ARBA" id="ARBA00004945"/>
    </source>
</evidence>
<keyword evidence="5" id="KW-0486">Methionine biosynthesis</keyword>
<evidence type="ECO:0000256" key="5">
    <source>
        <dbReference type="ARBA" id="ARBA00023167"/>
    </source>
</evidence>
<dbReference type="InterPro" id="IPR010049">
    <property type="entry name" value="MTA_SAH_Nsdase"/>
</dbReference>
<dbReference type="Gene3D" id="3.40.50.1580">
    <property type="entry name" value="Nucleoside phosphorylase domain"/>
    <property type="match status" value="1"/>
</dbReference>
<dbReference type="GO" id="GO:0019509">
    <property type="term" value="P:L-methionine salvage from methylthioadenosine"/>
    <property type="evidence" value="ECO:0007669"/>
    <property type="project" value="UniProtKB-UniPathway"/>
</dbReference>
<dbReference type="OrthoDB" id="9792278at2"/>
<dbReference type="SUPFAM" id="SSF53167">
    <property type="entry name" value="Purine and uridine phosphorylases"/>
    <property type="match status" value="1"/>
</dbReference>
<protein>
    <recommendedName>
        <fullName evidence="2">adenosylhomocysteine nucleosidase</fullName>
        <ecNumber evidence="2">3.2.2.9</ecNumber>
    </recommendedName>
</protein>
<dbReference type="UniPathway" id="UPA00904">
    <property type="reaction ID" value="UER00871"/>
</dbReference>
<dbReference type="GO" id="GO:0009164">
    <property type="term" value="P:nucleoside catabolic process"/>
    <property type="evidence" value="ECO:0007669"/>
    <property type="project" value="InterPro"/>
</dbReference>
<evidence type="ECO:0000259" key="6">
    <source>
        <dbReference type="Pfam" id="PF01048"/>
    </source>
</evidence>
<dbReference type="AlphaFoldDB" id="A0A521BJW7"/>
<dbReference type="GO" id="GO:0008930">
    <property type="term" value="F:methylthioadenosine nucleosidase activity"/>
    <property type="evidence" value="ECO:0007669"/>
    <property type="project" value="InterPro"/>
</dbReference>
<dbReference type="EC" id="3.2.2.9" evidence="2"/>
<name>A0A521BJW7_9BACL</name>
<dbReference type="Proteomes" id="UP000315636">
    <property type="component" value="Unassembled WGS sequence"/>
</dbReference>
<dbReference type="NCBIfam" id="NF004079">
    <property type="entry name" value="PRK05584.1"/>
    <property type="match status" value="1"/>
</dbReference>
<accession>A0A521BJW7</accession>
<reference evidence="7 8" key="1">
    <citation type="submission" date="2017-05" db="EMBL/GenBank/DDBJ databases">
        <authorList>
            <person name="Varghese N."/>
            <person name="Submissions S."/>
        </authorList>
    </citation>
    <scope>NUCLEOTIDE SEQUENCE [LARGE SCALE GENOMIC DNA]</scope>
    <source>
        <strain evidence="7 8">DSM 45474</strain>
    </source>
</reference>
<evidence type="ECO:0000256" key="2">
    <source>
        <dbReference type="ARBA" id="ARBA00011974"/>
    </source>
</evidence>
<dbReference type="RefSeq" id="WP_142504462.1">
    <property type="nucleotide sequence ID" value="NZ_FXTI01000002.1"/>
</dbReference>
<keyword evidence="8" id="KW-1185">Reference proteome</keyword>
<dbReference type="GO" id="GO:0008782">
    <property type="term" value="F:adenosylhomocysteine nucleosidase activity"/>
    <property type="evidence" value="ECO:0007669"/>
    <property type="project" value="UniProtKB-EC"/>
</dbReference>
<dbReference type="NCBIfam" id="TIGR01704">
    <property type="entry name" value="MTA_SAH-Nsdase"/>
    <property type="match status" value="1"/>
</dbReference>
<evidence type="ECO:0000256" key="4">
    <source>
        <dbReference type="ARBA" id="ARBA00022801"/>
    </source>
</evidence>
<dbReference type="EMBL" id="FXTI01000002">
    <property type="protein sequence ID" value="SMO47389.1"/>
    <property type="molecule type" value="Genomic_DNA"/>
</dbReference>
<proteinExistence type="predicted"/>
<keyword evidence="4" id="KW-0378">Hydrolase</keyword>
<gene>
    <name evidence="7" type="ORF">SAMN06264849_102146</name>
</gene>
<evidence type="ECO:0000313" key="7">
    <source>
        <dbReference type="EMBL" id="SMO47389.1"/>
    </source>
</evidence>
<dbReference type="Pfam" id="PF01048">
    <property type="entry name" value="PNP_UDP_1"/>
    <property type="match status" value="1"/>
</dbReference>